<sequence length="150" mass="15812">MKHPRFSSALLVILMAFVIISCSKKEEPEPAMGDQVAGTYTLTKVSLGPLGIDYPYTDPSTGVKSSGKIEIAKVADDKATASITFIDTDKAGKVTEDKTSLGEATLKKAATGEIEAYSGTTKIGTYSNSVLSLSFVDPDSKLLVTITGKK</sequence>
<dbReference type="PROSITE" id="PS51257">
    <property type="entry name" value="PROKAR_LIPOPROTEIN"/>
    <property type="match status" value="1"/>
</dbReference>
<dbReference type="Proteomes" id="UP001204772">
    <property type="component" value="Unassembled WGS sequence"/>
</dbReference>
<dbReference type="EMBL" id="JAMZEL010000009">
    <property type="protein sequence ID" value="MCP1384758.1"/>
    <property type="molecule type" value="Genomic_DNA"/>
</dbReference>
<dbReference type="RefSeq" id="WP_253530576.1">
    <property type="nucleotide sequence ID" value="NZ_JAMZEL010000009.1"/>
</dbReference>
<keyword evidence="2" id="KW-1185">Reference proteome</keyword>
<proteinExistence type="predicted"/>
<reference evidence="1 2" key="1">
    <citation type="submission" date="2022-06" db="EMBL/GenBank/DDBJ databases">
        <title>Runella sp. S5 genome sequencing.</title>
        <authorList>
            <person name="Park S."/>
        </authorList>
    </citation>
    <scope>NUCLEOTIDE SEQUENCE [LARGE SCALE GENOMIC DNA]</scope>
    <source>
        <strain evidence="1 2">S5</strain>
    </source>
</reference>
<evidence type="ECO:0008006" key="3">
    <source>
        <dbReference type="Google" id="ProtNLM"/>
    </source>
</evidence>
<evidence type="ECO:0000313" key="2">
    <source>
        <dbReference type="Proteomes" id="UP001204772"/>
    </source>
</evidence>
<comment type="caution">
    <text evidence="1">The sequence shown here is derived from an EMBL/GenBank/DDBJ whole genome shotgun (WGS) entry which is preliminary data.</text>
</comment>
<evidence type="ECO:0000313" key="1">
    <source>
        <dbReference type="EMBL" id="MCP1384758.1"/>
    </source>
</evidence>
<protein>
    <recommendedName>
        <fullName evidence="3">Lipocalin-like domain-containing protein</fullName>
    </recommendedName>
</protein>
<gene>
    <name evidence="1" type="ORF">NCI00_20145</name>
</gene>
<accession>A0ABT1FSL4</accession>
<name>A0ABT1FSL4_9BACT</name>
<organism evidence="1 2">
    <name type="scientific">Runella salmonicolor</name>
    <dbReference type="NCBI Taxonomy" id="2950278"/>
    <lineage>
        <taxon>Bacteria</taxon>
        <taxon>Pseudomonadati</taxon>
        <taxon>Bacteroidota</taxon>
        <taxon>Cytophagia</taxon>
        <taxon>Cytophagales</taxon>
        <taxon>Spirosomataceae</taxon>
        <taxon>Runella</taxon>
    </lineage>
</organism>